<dbReference type="RefSeq" id="YP_010671878.1">
    <property type="nucleotide sequence ID" value="NC_070973.1"/>
</dbReference>
<dbReference type="EMBL" id="MW343794">
    <property type="protein sequence ID" value="QQG33630.1"/>
    <property type="molecule type" value="Genomic_DNA"/>
</dbReference>
<accession>A0A7T5UEZ1</accession>
<evidence type="ECO:0000313" key="2">
    <source>
        <dbReference type="Proteomes" id="UP000595896"/>
    </source>
</evidence>
<dbReference type="GeneID" id="77948140"/>
<name>A0A7T5UEZ1_9CAUD</name>
<reference evidence="1 2" key="1">
    <citation type="submission" date="2020-12" db="EMBL/GenBank/DDBJ databases">
        <authorList>
            <person name="Luo D."/>
            <person name="Li C."/>
            <person name="Zeng H."/>
        </authorList>
    </citation>
    <scope>NUCLEOTIDE SEQUENCE [LARGE SCALE GENOMIC DNA]</scope>
</reference>
<organism evidence="1 2">
    <name type="scientific">Cronobacter phage A24</name>
    <dbReference type="NCBI Taxonomy" id="2795745"/>
    <lineage>
        <taxon>Viruses</taxon>
        <taxon>Duplodnaviria</taxon>
        <taxon>Heunggongvirae</taxon>
        <taxon>Uroviricota</taxon>
        <taxon>Caudoviricetes</taxon>
        <taxon>Grimontviridae</taxon>
        <taxon>Crifsvirus</taxon>
        <taxon>Crifsvirus A24</taxon>
    </lineage>
</organism>
<dbReference type="KEGG" id="vg:77948140"/>
<proteinExistence type="predicted"/>
<keyword evidence="2" id="KW-1185">Reference proteome</keyword>
<sequence length="79" mass="9051">MDTSVKLDAITKVKLLMEGGTLSLLLEDMKQETALSIVHTTFDQKAEREELYMLTKAIDGLQVKLQEYVNTYEKIQEND</sequence>
<dbReference type="Proteomes" id="UP000595896">
    <property type="component" value="Segment"/>
</dbReference>
<evidence type="ECO:0000313" key="1">
    <source>
        <dbReference type="EMBL" id="QQG33630.1"/>
    </source>
</evidence>
<protein>
    <submittedName>
        <fullName evidence="1">Uncharacterized protein</fullName>
    </submittedName>
</protein>